<evidence type="ECO:0008006" key="3">
    <source>
        <dbReference type="Google" id="ProtNLM"/>
    </source>
</evidence>
<sequence length="164" mass="17512">MTRFSSRGECWGMPVILRHHNPCPPLGIANGSQGTIADFAVETDKSGIDVHLSGLPDKHVILNAINWSFTTKLPAALTENGESKRVRVKRSQADYEIGYAVTGHSAQGKTLPVVVTDLNVGGSAAYVAASRPTTREGLILIKTVTKSALNKPLPPDLLLEARSS</sequence>
<reference evidence="1 2" key="1">
    <citation type="journal article" date="2024" name="J Genomics">
        <title>Draft genome sequencing and assembly of Favolaschia claudopus CIRM-BRFM 2984 isolated from oak limbs.</title>
        <authorList>
            <person name="Navarro D."/>
            <person name="Drula E."/>
            <person name="Chaduli D."/>
            <person name="Cazenave R."/>
            <person name="Ahrendt S."/>
            <person name="Wang J."/>
            <person name="Lipzen A."/>
            <person name="Daum C."/>
            <person name="Barry K."/>
            <person name="Grigoriev I.V."/>
            <person name="Favel A."/>
            <person name="Rosso M.N."/>
            <person name="Martin F."/>
        </authorList>
    </citation>
    <scope>NUCLEOTIDE SEQUENCE [LARGE SCALE GENOMIC DNA]</scope>
    <source>
        <strain evidence="1 2">CIRM-BRFM 2984</strain>
    </source>
</reference>
<name>A0AAW0ASZ5_9AGAR</name>
<dbReference type="Proteomes" id="UP001362999">
    <property type="component" value="Unassembled WGS sequence"/>
</dbReference>
<dbReference type="EMBL" id="JAWWNJ010000052">
    <property type="protein sequence ID" value="KAK7016070.1"/>
    <property type="molecule type" value="Genomic_DNA"/>
</dbReference>
<accession>A0AAW0ASZ5</accession>
<keyword evidence="2" id="KW-1185">Reference proteome</keyword>
<proteinExistence type="predicted"/>
<evidence type="ECO:0000313" key="1">
    <source>
        <dbReference type="EMBL" id="KAK7016070.1"/>
    </source>
</evidence>
<dbReference type="CDD" id="cd18809">
    <property type="entry name" value="SF1_C_RecD"/>
    <property type="match status" value="1"/>
</dbReference>
<evidence type="ECO:0000313" key="2">
    <source>
        <dbReference type="Proteomes" id="UP001362999"/>
    </source>
</evidence>
<comment type="caution">
    <text evidence="1">The sequence shown here is derived from an EMBL/GenBank/DDBJ whole genome shotgun (WGS) entry which is preliminary data.</text>
</comment>
<dbReference type="SUPFAM" id="SSF52540">
    <property type="entry name" value="P-loop containing nucleoside triphosphate hydrolases"/>
    <property type="match status" value="1"/>
</dbReference>
<organism evidence="1 2">
    <name type="scientific">Favolaschia claudopus</name>
    <dbReference type="NCBI Taxonomy" id="2862362"/>
    <lineage>
        <taxon>Eukaryota</taxon>
        <taxon>Fungi</taxon>
        <taxon>Dikarya</taxon>
        <taxon>Basidiomycota</taxon>
        <taxon>Agaricomycotina</taxon>
        <taxon>Agaricomycetes</taxon>
        <taxon>Agaricomycetidae</taxon>
        <taxon>Agaricales</taxon>
        <taxon>Marasmiineae</taxon>
        <taxon>Mycenaceae</taxon>
        <taxon>Favolaschia</taxon>
    </lineage>
</organism>
<dbReference type="InterPro" id="IPR027417">
    <property type="entry name" value="P-loop_NTPase"/>
</dbReference>
<protein>
    <recommendedName>
        <fullName evidence="3">UvrD-like helicase C-terminal domain-containing protein</fullName>
    </recommendedName>
</protein>
<gene>
    <name evidence="1" type="ORF">R3P38DRAFT_3321533</name>
</gene>
<dbReference type="AlphaFoldDB" id="A0AAW0ASZ5"/>